<keyword evidence="2" id="KW-1185">Reference proteome</keyword>
<accession>A0ABU7LJ39</accession>
<evidence type="ECO:0000313" key="1">
    <source>
        <dbReference type="EMBL" id="MEE2061568.1"/>
    </source>
</evidence>
<evidence type="ECO:0000313" key="2">
    <source>
        <dbReference type="Proteomes" id="UP001336020"/>
    </source>
</evidence>
<dbReference type="RefSeq" id="WP_330136727.1">
    <property type="nucleotide sequence ID" value="NZ_JAUTXY010000019.1"/>
</dbReference>
<organism evidence="1 2">
    <name type="scientific">Rhodococcus artemisiae</name>
    <dbReference type="NCBI Taxonomy" id="714159"/>
    <lineage>
        <taxon>Bacteria</taxon>
        <taxon>Bacillati</taxon>
        <taxon>Actinomycetota</taxon>
        <taxon>Actinomycetes</taxon>
        <taxon>Mycobacteriales</taxon>
        <taxon>Nocardiaceae</taxon>
        <taxon>Rhodococcus</taxon>
    </lineage>
</organism>
<dbReference type="EMBL" id="JAUTXY010000019">
    <property type="protein sequence ID" value="MEE2061568.1"/>
    <property type="molecule type" value="Genomic_DNA"/>
</dbReference>
<proteinExistence type="predicted"/>
<dbReference type="Proteomes" id="UP001336020">
    <property type="component" value="Unassembled WGS sequence"/>
</dbReference>
<name>A0ABU7LJ39_9NOCA</name>
<comment type="caution">
    <text evidence="1">The sequence shown here is derived from an EMBL/GenBank/DDBJ whole genome shotgun (WGS) entry which is preliminary data.</text>
</comment>
<sequence length="59" mass="6708">MNPSRTAYGRWVVQSGRMMAVIPYAHVSENSVIRRLFLGPGTRRRAERWIGAAALEAHR</sequence>
<gene>
    <name evidence="1" type="ORF">Q7514_29005</name>
</gene>
<reference evidence="1 2" key="1">
    <citation type="submission" date="2023-07" db="EMBL/GenBank/DDBJ databases">
        <authorList>
            <person name="Girao M."/>
            <person name="Carvalho M.F."/>
        </authorList>
    </citation>
    <scope>NUCLEOTIDE SEQUENCE [LARGE SCALE GENOMIC DNA]</scope>
    <source>
        <strain evidence="1 2">YIM65754</strain>
    </source>
</reference>
<protein>
    <submittedName>
        <fullName evidence="1">Uncharacterized protein</fullName>
    </submittedName>
</protein>